<feature type="signal peptide" evidence="7">
    <location>
        <begin position="1"/>
        <end position="30"/>
    </location>
</feature>
<keyword evidence="4 7" id="KW-0732">Signal</keyword>
<dbReference type="GO" id="GO:0046872">
    <property type="term" value="F:metal ion binding"/>
    <property type="evidence" value="ECO:0007669"/>
    <property type="project" value="UniProtKB-KW"/>
</dbReference>
<feature type="chain" id="PRO_5035309422" evidence="7">
    <location>
        <begin position="31"/>
        <end position="499"/>
    </location>
</feature>
<evidence type="ECO:0000256" key="1">
    <source>
        <dbReference type="ARBA" id="ARBA00001913"/>
    </source>
</evidence>
<name>A0A8J7SH15_9BACT</name>
<dbReference type="Proteomes" id="UP000624703">
    <property type="component" value="Unassembled WGS sequence"/>
</dbReference>
<evidence type="ECO:0000259" key="8">
    <source>
        <dbReference type="Pfam" id="PF00884"/>
    </source>
</evidence>
<comment type="cofactor">
    <cofactor evidence="1">
        <name>Ca(2+)</name>
        <dbReference type="ChEBI" id="CHEBI:29108"/>
    </cofactor>
</comment>
<keyword evidence="6" id="KW-0106">Calcium</keyword>
<dbReference type="AlphaFoldDB" id="A0A8J7SH15"/>
<feature type="domain" description="Sulfatase N-terminal" evidence="8">
    <location>
        <begin position="36"/>
        <end position="367"/>
    </location>
</feature>
<dbReference type="RefSeq" id="WP_200309528.1">
    <property type="nucleotide sequence ID" value="NZ_JAENIM010000007.1"/>
</dbReference>
<dbReference type="EMBL" id="JAENIM010000007">
    <property type="protein sequence ID" value="MBK1789566.1"/>
    <property type="molecule type" value="Genomic_DNA"/>
</dbReference>
<evidence type="ECO:0000313" key="10">
    <source>
        <dbReference type="Proteomes" id="UP000624703"/>
    </source>
</evidence>
<reference evidence="9" key="1">
    <citation type="submission" date="2021-01" db="EMBL/GenBank/DDBJ databases">
        <title>Modified the classification status of verrucomicrobia.</title>
        <authorList>
            <person name="Feng X."/>
        </authorList>
    </citation>
    <scope>NUCLEOTIDE SEQUENCE</scope>
    <source>
        <strain evidence="9">_KCTC 22039</strain>
    </source>
</reference>
<dbReference type="InterPro" id="IPR017850">
    <property type="entry name" value="Alkaline_phosphatase_core_sf"/>
</dbReference>
<comment type="caution">
    <text evidence="9">The sequence shown here is derived from an EMBL/GenBank/DDBJ whole genome shotgun (WGS) entry which is preliminary data.</text>
</comment>
<dbReference type="Pfam" id="PF00884">
    <property type="entry name" value="Sulfatase"/>
    <property type="match status" value="1"/>
</dbReference>
<keyword evidence="3" id="KW-0479">Metal-binding</keyword>
<evidence type="ECO:0000256" key="5">
    <source>
        <dbReference type="ARBA" id="ARBA00022801"/>
    </source>
</evidence>
<evidence type="ECO:0000313" key="9">
    <source>
        <dbReference type="EMBL" id="MBK1789566.1"/>
    </source>
</evidence>
<organism evidence="9 10">
    <name type="scientific">Persicirhabdus sediminis</name>
    <dbReference type="NCBI Taxonomy" id="454144"/>
    <lineage>
        <taxon>Bacteria</taxon>
        <taxon>Pseudomonadati</taxon>
        <taxon>Verrucomicrobiota</taxon>
        <taxon>Verrucomicrobiia</taxon>
        <taxon>Verrucomicrobiales</taxon>
        <taxon>Verrucomicrobiaceae</taxon>
        <taxon>Persicirhabdus</taxon>
    </lineage>
</organism>
<dbReference type="GO" id="GO:0004065">
    <property type="term" value="F:arylsulfatase activity"/>
    <property type="evidence" value="ECO:0007669"/>
    <property type="project" value="TreeGrafter"/>
</dbReference>
<gene>
    <name evidence="9" type="ORF">JIN82_00200</name>
</gene>
<dbReference type="CDD" id="cd16144">
    <property type="entry name" value="ARS_like"/>
    <property type="match status" value="1"/>
</dbReference>
<accession>A0A8J7SH15</accession>
<dbReference type="PANTHER" id="PTHR42693">
    <property type="entry name" value="ARYLSULFATASE FAMILY MEMBER"/>
    <property type="match status" value="1"/>
</dbReference>
<evidence type="ECO:0000256" key="7">
    <source>
        <dbReference type="SAM" id="SignalP"/>
    </source>
</evidence>
<protein>
    <submittedName>
        <fullName evidence="9">Sulfatase</fullName>
    </submittedName>
</protein>
<evidence type="ECO:0000256" key="6">
    <source>
        <dbReference type="ARBA" id="ARBA00022837"/>
    </source>
</evidence>
<keyword evidence="5" id="KW-0378">Hydrolase</keyword>
<sequence length="499" mass="55089">MKSILHKISKLLSLTCAFACAASVTTQASAAEQEQPNVVVFLIDDMGWKDLACFGAELYETPNIDKLCGDGVRFSQAYTSAAICSPARASLLSGLNPLKLGMWNHTHHMAPREDFLPQKLKTAGYQNWHVGKWHAGSPKDKTMPKDIGFDVNVGGWTSWGPKSYFWPYGVKPGSDVPSGNTGVPGLTKGGQQGEFLTDRLTTEAVSLIANRKADQPFYLNMWYYSVHNKKEAKKELIEKYKKKIADKGTKAAYRHSELVGKNLITTEINAVYAAMIESLDDSVGRIVAQLKKDGSYDNTLFIFYSDNGPTTNDVPCAPLNGGKNTNYEGGIRVPAFAAWPSKIKAGSEYSNPVYICDIYSTVLEAAGQPLPSPSEKDSTSWFPIFEGNKLKPRQLCWYFPRSQTVYGGVASAAIYDENSQMKYIMSLVDNNDELYNIGEDLAETNNIIQQNPEVAENLRKNLHSFLKTNLPGSRAPASAQQKILEQKLGVSIKYNTSKK</sequence>
<evidence type="ECO:0000256" key="3">
    <source>
        <dbReference type="ARBA" id="ARBA00022723"/>
    </source>
</evidence>
<dbReference type="InterPro" id="IPR050738">
    <property type="entry name" value="Sulfatase"/>
</dbReference>
<dbReference type="Gene3D" id="3.40.720.10">
    <property type="entry name" value="Alkaline Phosphatase, subunit A"/>
    <property type="match status" value="1"/>
</dbReference>
<evidence type="ECO:0000256" key="2">
    <source>
        <dbReference type="ARBA" id="ARBA00008779"/>
    </source>
</evidence>
<evidence type="ECO:0000256" key="4">
    <source>
        <dbReference type="ARBA" id="ARBA00022729"/>
    </source>
</evidence>
<keyword evidence="10" id="KW-1185">Reference proteome</keyword>
<comment type="similarity">
    <text evidence="2">Belongs to the sulfatase family.</text>
</comment>
<dbReference type="InterPro" id="IPR000917">
    <property type="entry name" value="Sulfatase_N"/>
</dbReference>
<dbReference type="Gene3D" id="3.30.1120.10">
    <property type="match status" value="1"/>
</dbReference>
<proteinExistence type="inferred from homology"/>
<dbReference type="SUPFAM" id="SSF53649">
    <property type="entry name" value="Alkaline phosphatase-like"/>
    <property type="match status" value="1"/>
</dbReference>
<dbReference type="PANTHER" id="PTHR42693:SF42">
    <property type="entry name" value="ARYLSULFATASE G"/>
    <property type="match status" value="1"/>
</dbReference>